<gene>
    <name evidence="3" type="ORF">CK820_G0042314</name>
</gene>
<protein>
    <submittedName>
        <fullName evidence="3">NTN5 isoform 2</fullName>
    </submittedName>
</protein>
<evidence type="ECO:0000256" key="1">
    <source>
        <dbReference type="ARBA" id="ARBA00023157"/>
    </source>
</evidence>
<dbReference type="Proteomes" id="UP000236370">
    <property type="component" value="Unassembled WGS sequence"/>
</dbReference>
<dbReference type="InterPro" id="IPR008993">
    <property type="entry name" value="TIMP-like_OB-fold"/>
</dbReference>
<keyword evidence="1" id="KW-1015">Disulfide bond</keyword>
<evidence type="ECO:0000259" key="2">
    <source>
        <dbReference type="PROSITE" id="PS50189"/>
    </source>
</evidence>
<feature type="domain" description="NTR" evidence="2">
    <location>
        <begin position="26"/>
        <end position="75"/>
    </location>
</feature>
<evidence type="ECO:0000313" key="3">
    <source>
        <dbReference type="EMBL" id="PNI29124.1"/>
    </source>
</evidence>
<name>A0A2J8K266_PANTR</name>
<comment type="caution">
    <text evidence="3">The sequence shown here is derived from an EMBL/GenBank/DDBJ whole genome shotgun (WGS) entry which is preliminary data.</text>
</comment>
<sequence>MPCQRIPEATTTLATTPGAYSSDPQCQNYCNMSDTRVHMSLRRYCQQDHVLRAQVLASEAAGPAWQRLAVRVLAV</sequence>
<dbReference type="SUPFAM" id="SSF50242">
    <property type="entry name" value="TIMP-like"/>
    <property type="match status" value="1"/>
</dbReference>
<dbReference type="AlphaFoldDB" id="A0A2J8K266"/>
<proteinExistence type="predicted"/>
<feature type="non-terminal residue" evidence="3">
    <location>
        <position position="75"/>
    </location>
</feature>
<organism evidence="3 4">
    <name type="scientific">Pan troglodytes</name>
    <name type="common">Chimpanzee</name>
    <dbReference type="NCBI Taxonomy" id="9598"/>
    <lineage>
        <taxon>Eukaryota</taxon>
        <taxon>Metazoa</taxon>
        <taxon>Chordata</taxon>
        <taxon>Craniata</taxon>
        <taxon>Vertebrata</taxon>
        <taxon>Euteleostomi</taxon>
        <taxon>Mammalia</taxon>
        <taxon>Eutheria</taxon>
        <taxon>Euarchontoglires</taxon>
        <taxon>Primates</taxon>
        <taxon>Haplorrhini</taxon>
        <taxon>Catarrhini</taxon>
        <taxon>Hominidae</taxon>
        <taxon>Pan</taxon>
    </lineage>
</organism>
<dbReference type="EMBL" id="NBAG03000399">
    <property type="protein sequence ID" value="PNI29124.1"/>
    <property type="molecule type" value="Genomic_DNA"/>
</dbReference>
<accession>A0A2J8K266</accession>
<dbReference type="PROSITE" id="PS50189">
    <property type="entry name" value="NTR"/>
    <property type="match status" value="1"/>
</dbReference>
<evidence type="ECO:0000313" key="4">
    <source>
        <dbReference type="Proteomes" id="UP000236370"/>
    </source>
</evidence>
<dbReference type="InterPro" id="IPR001134">
    <property type="entry name" value="Netrin_domain"/>
</dbReference>
<reference evidence="3 4" key="1">
    <citation type="submission" date="2017-12" db="EMBL/GenBank/DDBJ databases">
        <title>High-resolution comparative analysis of great ape genomes.</title>
        <authorList>
            <person name="Pollen A."/>
            <person name="Hastie A."/>
            <person name="Hormozdiari F."/>
            <person name="Dougherty M."/>
            <person name="Liu R."/>
            <person name="Chaisson M."/>
            <person name="Hoppe E."/>
            <person name="Hill C."/>
            <person name="Pang A."/>
            <person name="Hillier L."/>
            <person name="Baker C."/>
            <person name="Armstrong J."/>
            <person name="Shendure J."/>
            <person name="Paten B."/>
            <person name="Wilson R."/>
            <person name="Chao H."/>
            <person name="Schneider V."/>
            <person name="Ventura M."/>
            <person name="Kronenberg Z."/>
            <person name="Murali S."/>
            <person name="Gordon D."/>
            <person name="Cantsilieris S."/>
            <person name="Munson K."/>
            <person name="Nelson B."/>
            <person name="Raja A."/>
            <person name="Underwood J."/>
            <person name="Diekhans M."/>
            <person name="Fiddes I."/>
            <person name="Haussler D."/>
            <person name="Eichler E."/>
        </authorList>
    </citation>
    <scope>NUCLEOTIDE SEQUENCE [LARGE SCALE GENOMIC DNA]</scope>
    <source>
        <strain evidence="3">Yerkes chimp pedigree #C0471</strain>
    </source>
</reference>